<dbReference type="InterPro" id="IPR025269">
    <property type="entry name" value="SAM-like_dom"/>
</dbReference>
<dbReference type="GO" id="GO:0015074">
    <property type="term" value="P:DNA integration"/>
    <property type="evidence" value="ECO:0007669"/>
    <property type="project" value="InterPro"/>
</dbReference>
<dbReference type="Proteomes" id="UP000285864">
    <property type="component" value="Unassembled WGS sequence"/>
</dbReference>
<feature type="domain" description="Tyr recombinase" evidence="4">
    <location>
        <begin position="206"/>
        <end position="381"/>
    </location>
</feature>
<gene>
    <name evidence="5" type="ORF">DWY20_02270</name>
</gene>
<dbReference type="AlphaFoldDB" id="A0A412GWQ7"/>
<dbReference type="Pfam" id="PF13102">
    <property type="entry name" value="Phage_int_SAM_5"/>
    <property type="match status" value="1"/>
</dbReference>
<dbReference type="Pfam" id="PF17293">
    <property type="entry name" value="Arm-DNA-bind_5"/>
    <property type="match status" value="1"/>
</dbReference>
<proteinExistence type="inferred from homology"/>
<comment type="similarity">
    <text evidence="1">Belongs to the 'phage' integrase family.</text>
</comment>
<dbReference type="GO" id="GO:0006310">
    <property type="term" value="P:DNA recombination"/>
    <property type="evidence" value="ECO:0007669"/>
    <property type="project" value="UniProtKB-KW"/>
</dbReference>
<accession>A0A412GWQ7</accession>
<evidence type="ECO:0000259" key="4">
    <source>
        <dbReference type="PROSITE" id="PS51898"/>
    </source>
</evidence>
<dbReference type="InterPro" id="IPR010998">
    <property type="entry name" value="Integrase_recombinase_N"/>
</dbReference>
<comment type="caution">
    <text evidence="5">The sequence shown here is derived from an EMBL/GenBank/DDBJ whole genome shotgun (WGS) entry which is preliminary data.</text>
</comment>
<dbReference type="InterPro" id="IPR050090">
    <property type="entry name" value="Tyrosine_recombinase_XerCD"/>
</dbReference>
<dbReference type="EMBL" id="QRUU01000006">
    <property type="protein sequence ID" value="RGR99387.1"/>
    <property type="molecule type" value="Genomic_DNA"/>
</dbReference>
<dbReference type="InterPro" id="IPR002104">
    <property type="entry name" value="Integrase_catalytic"/>
</dbReference>
<dbReference type="InterPro" id="IPR013762">
    <property type="entry name" value="Integrase-like_cat_sf"/>
</dbReference>
<keyword evidence="3" id="KW-0233">DNA recombination</keyword>
<reference evidence="5 6" key="1">
    <citation type="submission" date="2018-08" db="EMBL/GenBank/DDBJ databases">
        <title>A genome reference for cultivated species of the human gut microbiota.</title>
        <authorList>
            <person name="Zou Y."/>
            <person name="Xue W."/>
            <person name="Luo G."/>
        </authorList>
    </citation>
    <scope>NUCLEOTIDE SEQUENCE [LARGE SCALE GENOMIC DNA]</scope>
    <source>
        <strain evidence="5 6">AF24-2</strain>
    </source>
</reference>
<dbReference type="CDD" id="cd01185">
    <property type="entry name" value="INTN1_C_like"/>
    <property type="match status" value="1"/>
</dbReference>
<dbReference type="SUPFAM" id="SSF56349">
    <property type="entry name" value="DNA breaking-rejoining enzymes"/>
    <property type="match status" value="1"/>
</dbReference>
<dbReference type="RefSeq" id="WP_007571834.1">
    <property type="nucleotide sequence ID" value="NZ_CABKNL010000005.1"/>
</dbReference>
<dbReference type="Pfam" id="PF00589">
    <property type="entry name" value="Phage_integrase"/>
    <property type="match status" value="1"/>
</dbReference>
<dbReference type="InterPro" id="IPR035386">
    <property type="entry name" value="Arm-DNA-bind_5"/>
</dbReference>
<dbReference type="PANTHER" id="PTHR30349:SF64">
    <property type="entry name" value="PROPHAGE INTEGRASE INTD-RELATED"/>
    <property type="match status" value="1"/>
</dbReference>
<organism evidence="5 6">
    <name type="scientific">Phocaeicola coprocola</name>
    <dbReference type="NCBI Taxonomy" id="310298"/>
    <lineage>
        <taxon>Bacteria</taxon>
        <taxon>Pseudomonadati</taxon>
        <taxon>Bacteroidota</taxon>
        <taxon>Bacteroidia</taxon>
        <taxon>Bacteroidales</taxon>
        <taxon>Bacteroidaceae</taxon>
        <taxon>Phocaeicola</taxon>
    </lineage>
</organism>
<keyword evidence="6" id="KW-1185">Reference proteome</keyword>
<evidence type="ECO:0000256" key="1">
    <source>
        <dbReference type="ARBA" id="ARBA00008857"/>
    </source>
</evidence>
<dbReference type="GO" id="GO:0003677">
    <property type="term" value="F:DNA binding"/>
    <property type="evidence" value="ECO:0007669"/>
    <property type="project" value="UniProtKB-KW"/>
</dbReference>
<sequence length="385" mass="45304">MKKIKYRIVYNRKKRLDSQGKALVQVEAYLLGKKAYFSTHIYIKPDQWNSRKSIICNHPHAEELNYMLEEFILNLQMREINAWKQGKEICLELLKEMEEKTSSDNKIISFGRKWIENSPIRSSTKNNLYTTLTLLESFAHEITFKQMDYKLLLSFEQFMKNKKLGINTIAKHLRHIRTIINEAVRQGIIAKEDSPFTEYKIKTTESHHTYLLPEELDKLEHINLSRKKNTLRHTLDAFLFCCYTGLRYSDFISMKKQNLIQTDKELWLVFKSQKTGTVTQLPLGYLFQGKAIRILYHYPDIEEFFHIKPNASVNKELIRIGKLAGITKHFSFHTARHTNATLLIYKGVQLSTVQKLLGHRNIKTTQVYGEVLPQTIIKELKKCKF</sequence>
<evidence type="ECO:0000256" key="2">
    <source>
        <dbReference type="ARBA" id="ARBA00023125"/>
    </source>
</evidence>
<evidence type="ECO:0000256" key="3">
    <source>
        <dbReference type="ARBA" id="ARBA00023172"/>
    </source>
</evidence>
<dbReference type="Gene3D" id="1.10.150.130">
    <property type="match status" value="1"/>
</dbReference>
<protein>
    <submittedName>
        <fullName evidence="5">Site-specific integrase</fullName>
    </submittedName>
</protein>
<evidence type="ECO:0000313" key="6">
    <source>
        <dbReference type="Proteomes" id="UP000285864"/>
    </source>
</evidence>
<dbReference type="PROSITE" id="PS51898">
    <property type="entry name" value="TYR_RECOMBINASE"/>
    <property type="match status" value="1"/>
</dbReference>
<name>A0A412GWQ7_9BACT</name>
<evidence type="ECO:0000313" key="5">
    <source>
        <dbReference type="EMBL" id="RGR99387.1"/>
    </source>
</evidence>
<dbReference type="InterPro" id="IPR011010">
    <property type="entry name" value="DNA_brk_join_enz"/>
</dbReference>
<dbReference type="Gene3D" id="1.10.443.10">
    <property type="entry name" value="Intergrase catalytic core"/>
    <property type="match status" value="1"/>
</dbReference>
<dbReference type="PANTHER" id="PTHR30349">
    <property type="entry name" value="PHAGE INTEGRASE-RELATED"/>
    <property type="match status" value="1"/>
</dbReference>
<keyword evidence="2" id="KW-0238">DNA-binding</keyword>